<keyword evidence="5" id="KW-1185">Reference proteome</keyword>
<feature type="region of interest" description="Disordered" evidence="3">
    <location>
        <begin position="69"/>
        <end position="120"/>
    </location>
</feature>
<dbReference type="GO" id="GO:0008081">
    <property type="term" value="F:phosphoric diester hydrolase activity"/>
    <property type="evidence" value="ECO:0007669"/>
    <property type="project" value="InterPro"/>
</dbReference>
<evidence type="ECO:0000313" key="4">
    <source>
        <dbReference type="EMBL" id="CAB9517920.1"/>
    </source>
</evidence>
<evidence type="ECO:0000313" key="5">
    <source>
        <dbReference type="Proteomes" id="UP001153069"/>
    </source>
</evidence>
<dbReference type="InterPro" id="IPR051236">
    <property type="entry name" value="HAT_RTT109-like"/>
</dbReference>
<evidence type="ECO:0000256" key="3">
    <source>
        <dbReference type="SAM" id="MobiDB-lite"/>
    </source>
</evidence>
<accession>A0A9N8ECJ9</accession>
<name>A0A9N8ECJ9_9STRA</name>
<proteinExistence type="inferred from homology"/>
<dbReference type="SUPFAM" id="SSF51695">
    <property type="entry name" value="PLC-like phosphodiesterases"/>
    <property type="match status" value="1"/>
</dbReference>
<reference evidence="4" key="1">
    <citation type="submission" date="2020-06" db="EMBL/GenBank/DDBJ databases">
        <authorList>
            <consortium name="Plant Systems Biology data submission"/>
        </authorList>
    </citation>
    <scope>NUCLEOTIDE SEQUENCE</scope>
    <source>
        <strain evidence="4">D6</strain>
    </source>
</reference>
<comment type="caution">
    <text evidence="4">The sequence shown here is derived from an EMBL/GenBank/DDBJ whole genome shotgun (WGS) entry which is preliminary data.</text>
</comment>
<dbReference type="Proteomes" id="UP001153069">
    <property type="component" value="Unassembled WGS sequence"/>
</dbReference>
<gene>
    <name evidence="4" type="ORF">SEMRO_891_G216870.1</name>
</gene>
<dbReference type="EMBL" id="CAICTM010000889">
    <property type="protein sequence ID" value="CAB9517920.1"/>
    <property type="molecule type" value="Genomic_DNA"/>
</dbReference>
<evidence type="ECO:0000256" key="1">
    <source>
        <dbReference type="ARBA" id="ARBA00008858"/>
    </source>
</evidence>
<organism evidence="4 5">
    <name type="scientific">Seminavis robusta</name>
    <dbReference type="NCBI Taxonomy" id="568900"/>
    <lineage>
        <taxon>Eukaryota</taxon>
        <taxon>Sar</taxon>
        <taxon>Stramenopiles</taxon>
        <taxon>Ochrophyta</taxon>
        <taxon>Bacillariophyta</taxon>
        <taxon>Bacillariophyceae</taxon>
        <taxon>Bacillariophycidae</taxon>
        <taxon>Naviculales</taxon>
        <taxon>Naviculaceae</taxon>
        <taxon>Seminavis</taxon>
    </lineage>
</organism>
<sequence length="291" mass="32637">MCRAHSHNDYHQANPLSSALHHGLNSIEVDVFPKHDGSLLVAHTVLDLDPRRTIETMYIQPILGIFKKQRQPEDSTPSAAQPTGRSPVESRKSPSHRALTPQGGDPEGRLQQTRMPSNHRLPRRVDRLNLLVDFKGDADKSASLLQTALTPLRPYLSKVDKNGVFKPGRLTVVISGNRPRADSLKAPNGERFLFLDGRVKDVRANAQTDLVPLISVPWRQVRFARAVGRGDQFMRRLTERAHSQGKLVRIWGAPNKETAWGKMLRSNIDLLSIDDHPKFAQFVAEENKAKS</sequence>
<dbReference type="GO" id="GO:0006629">
    <property type="term" value="P:lipid metabolic process"/>
    <property type="evidence" value="ECO:0007669"/>
    <property type="project" value="InterPro"/>
</dbReference>
<dbReference type="Gene3D" id="3.20.20.190">
    <property type="entry name" value="Phosphatidylinositol (PI) phosphodiesterase"/>
    <property type="match status" value="1"/>
</dbReference>
<dbReference type="PANTHER" id="PTHR31571:SF1">
    <property type="entry name" value="ALTERED INHERITANCE OF MITOCHONDRIA PROTEIN 6"/>
    <property type="match status" value="1"/>
</dbReference>
<dbReference type="InterPro" id="IPR017946">
    <property type="entry name" value="PLC-like_Pdiesterase_TIM-brl"/>
</dbReference>
<evidence type="ECO:0000256" key="2">
    <source>
        <dbReference type="ARBA" id="ARBA00014286"/>
    </source>
</evidence>
<dbReference type="AlphaFoldDB" id="A0A9N8ECJ9"/>
<feature type="compositionally biased region" description="Polar residues" evidence="3">
    <location>
        <begin position="74"/>
        <end position="84"/>
    </location>
</feature>
<dbReference type="PANTHER" id="PTHR31571">
    <property type="entry name" value="ALTERED INHERITANCE OF MITOCHONDRIA PROTEIN 6"/>
    <property type="match status" value="1"/>
</dbReference>
<protein>
    <recommendedName>
        <fullName evidence="2">Altered inheritance of mitochondria protein 6</fullName>
    </recommendedName>
</protein>
<dbReference type="OrthoDB" id="4153866at2759"/>
<comment type="similarity">
    <text evidence="1">Belongs to the AIM6 family.</text>
</comment>